<evidence type="ECO:0000313" key="2">
    <source>
        <dbReference type="Proteomes" id="UP000295741"/>
    </source>
</evidence>
<sequence>MLRFSALLLLMVMLVNTAWYYPVTHYHRIQIRREMKRRIKNEIPENQLHIITVQNTSDPSIKWMKDGKEFRYKGMMYDIVKSKKTDSTIEYYCINDIEETILFDQLDQKVQEQMDHQEEKGQGIPVKKLLKSMNSNVYVIPANESFAPITNQFVHQSVYIVLLSTPVREILTPPPQV</sequence>
<gene>
    <name evidence="1" type="ORF">BC659_2487</name>
</gene>
<reference evidence="1 2" key="1">
    <citation type="submission" date="2019-03" db="EMBL/GenBank/DDBJ databases">
        <title>Genomic Encyclopedia of Archaeal and Bacterial Type Strains, Phase II (KMG-II): from individual species to whole genera.</title>
        <authorList>
            <person name="Goeker M."/>
        </authorList>
    </citation>
    <scope>NUCLEOTIDE SEQUENCE [LARGE SCALE GENOMIC DNA]</scope>
    <source>
        <strain evidence="1 2">DSM 28323</strain>
    </source>
</reference>
<proteinExistence type="predicted"/>
<dbReference type="EMBL" id="SNWP01000011">
    <property type="protein sequence ID" value="TDO27168.1"/>
    <property type="molecule type" value="Genomic_DNA"/>
</dbReference>
<protein>
    <submittedName>
        <fullName evidence="1">Uncharacterized protein</fullName>
    </submittedName>
</protein>
<name>A0A4V3C4T2_9BACT</name>
<comment type="caution">
    <text evidence="1">The sequence shown here is derived from an EMBL/GenBank/DDBJ whole genome shotgun (WGS) entry which is preliminary data.</text>
</comment>
<accession>A0A4V3C4T2</accession>
<evidence type="ECO:0000313" key="1">
    <source>
        <dbReference type="EMBL" id="TDO27168.1"/>
    </source>
</evidence>
<dbReference type="Proteomes" id="UP000295741">
    <property type="component" value="Unassembled WGS sequence"/>
</dbReference>
<organism evidence="1 2">
    <name type="scientific">Sediminibacterium goheungense</name>
    <dbReference type="NCBI Taxonomy" id="1086393"/>
    <lineage>
        <taxon>Bacteria</taxon>
        <taxon>Pseudomonadati</taxon>
        <taxon>Bacteroidota</taxon>
        <taxon>Chitinophagia</taxon>
        <taxon>Chitinophagales</taxon>
        <taxon>Chitinophagaceae</taxon>
        <taxon>Sediminibacterium</taxon>
    </lineage>
</organism>
<keyword evidence="2" id="KW-1185">Reference proteome</keyword>
<dbReference type="AlphaFoldDB" id="A0A4V3C4T2"/>